<dbReference type="HAMAP" id="MF_00265">
    <property type="entry name" value="VapC_Nob1"/>
    <property type="match status" value="1"/>
</dbReference>
<organism evidence="10 11">
    <name type="scientific">Rhizobium setariae</name>
    <dbReference type="NCBI Taxonomy" id="2801340"/>
    <lineage>
        <taxon>Bacteria</taxon>
        <taxon>Pseudomonadati</taxon>
        <taxon>Pseudomonadota</taxon>
        <taxon>Alphaproteobacteria</taxon>
        <taxon>Hyphomicrobiales</taxon>
        <taxon>Rhizobiaceae</taxon>
        <taxon>Rhizobium/Agrobacterium group</taxon>
        <taxon>Rhizobium</taxon>
    </lineage>
</organism>
<dbReference type="InterPro" id="IPR002716">
    <property type="entry name" value="PIN_dom"/>
</dbReference>
<keyword evidence="4 8" id="KW-0479">Metal-binding</keyword>
<keyword evidence="5 8" id="KW-0378">Hydrolase</keyword>
<name>A0A937CMN4_9HYPH</name>
<keyword evidence="6 8" id="KW-0460">Magnesium</keyword>
<keyword evidence="2 8" id="KW-1277">Toxin-antitoxin system</keyword>
<dbReference type="SUPFAM" id="SSF88723">
    <property type="entry name" value="PIN domain-like"/>
    <property type="match status" value="1"/>
</dbReference>
<feature type="binding site" evidence="8">
    <location>
        <position position="95"/>
    </location>
    <ligand>
        <name>Mg(2+)</name>
        <dbReference type="ChEBI" id="CHEBI:18420"/>
    </ligand>
</feature>
<comment type="function">
    <text evidence="8">Toxic component of a toxin-antitoxin (TA) system. An RNase.</text>
</comment>
<evidence type="ECO:0000256" key="7">
    <source>
        <dbReference type="ARBA" id="ARBA00038093"/>
    </source>
</evidence>
<dbReference type="CDD" id="cd18745">
    <property type="entry name" value="PIN_VapC4-5_FitB-like"/>
    <property type="match status" value="1"/>
</dbReference>
<keyword evidence="11" id="KW-1185">Reference proteome</keyword>
<proteinExistence type="inferred from homology"/>
<evidence type="ECO:0000259" key="9">
    <source>
        <dbReference type="Pfam" id="PF01850"/>
    </source>
</evidence>
<dbReference type="Pfam" id="PF01850">
    <property type="entry name" value="PIN"/>
    <property type="match status" value="1"/>
</dbReference>
<keyword evidence="3 8" id="KW-0540">Nuclease</keyword>
<evidence type="ECO:0000313" key="11">
    <source>
        <dbReference type="Proteomes" id="UP000633219"/>
    </source>
</evidence>
<dbReference type="GO" id="GO:0000287">
    <property type="term" value="F:magnesium ion binding"/>
    <property type="evidence" value="ECO:0007669"/>
    <property type="project" value="UniProtKB-UniRule"/>
</dbReference>
<dbReference type="GO" id="GO:0004540">
    <property type="term" value="F:RNA nuclease activity"/>
    <property type="evidence" value="ECO:0007669"/>
    <property type="project" value="InterPro"/>
</dbReference>
<dbReference type="InterPro" id="IPR022907">
    <property type="entry name" value="VapC_family"/>
</dbReference>
<sequence>MKFLLDSNAVIAILKGNSTFHARLTQHRPINFAIPSIVMHELYCGAYKSERRKENLARLAQIQFPVLEFDHEDAIAAGEIRAALTSRGQPIGAYDVLIAGQACCRKLTLISRNVREFSRIEELSLENWED</sequence>
<feature type="domain" description="PIN" evidence="9">
    <location>
        <begin position="4"/>
        <end position="122"/>
    </location>
</feature>
<protein>
    <recommendedName>
        <fullName evidence="8">Ribonuclease VapC</fullName>
        <shortName evidence="8">RNase VapC</shortName>
        <ecNumber evidence="8">3.1.-.-</ecNumber>
    </recommendedName>
    <alternativeName>
        <fullName evidence="8">Toxin VapC</fullName>
    </alternativeName>
</protein>
<dbReference type="GO" id="GO:0016787">
    <property type="term" value="F:hydrolase activity"/>
    <property type="evidence" value="ECO:0007669"/>
    <property type="project" value="UniProtKB-KW"/>
</dbReference>
<feature type="binding site" evidence="8">
    <location>
        <position position="6"/>
    </location>
    <ligand>
        <name>Mg(2+)</name>
        <dbReference type="ChEBI" id="CHEBI:18420"/>
    </ligand>
</feature>
<evidence type="ECO:0000256" key="8">
    <source>
        <dbReference type="HAMAP-Rule" id="MF_00265"/>
    </source>
</evidence>
<dbReference type="Proteomes" id="UP000633219">
    <property type="component" value="Unassembled WGS sequence"/>
</dbReference>
<evidence type="ECO:0000313" key="10">
    <source>
        <dbReference type="EMBL" id="MBL0374525.1"/>
    </source>
</evidence>
<evidence type="ECO:0000256" key="4">
    <source>
        <dbReference type="ARBA" id="ARBA00022723"/>
    </source>
</evidence>
<dbReference type="EMBL" id="JAEQNC010000014">
    <property type="protein sequence ID" value="MBL0374525.1"/>
    <property type="molecule type" value="Genomic_DNA"/>
</dbReference>
<dbReference type="InterPro" id="IPR050556">
    <property type="entry name" value="Type_II_TA_system_RNase"/>
</dbReference>
<reference evidence="10" key="1">
    <citation type="submission" date="2021-01" db="EMBL/GenBank/DDBJ databases">
        <title>Rhizobium sp. strain KVB221 16S ribosomal RNA gene Genome sequencing and assembly.</title>
        <authorList>
            <person name="Kang M."/>
        </authorList>
    </citation>
    <scope>NUCLEOTIDE SEQUENCE</scope>
    <source>
        <strain evidence="10">KVB221</strain>
    </source>
</reference>
<dbReference type="EC" id="3.1.-.-" evidence="8"/>
<keyword evidence="8" id="KW-0800">Toxin</keyword>
<comment type="caution">
    <text evidence="10">The sequence shown here is derived from an EMBL/GenBank/DDBJ whole genome shotgun (WGS) entry which is preliminary data.</text>
</comment>
<dbReference type="RefSeq" id="WP_201663077.1">
    <property type="nucleotide sequence ID" value="NZ_JAEQNC010000014.1"/>
</dbReference>
<accession>A0A937CMN4</accession>
<comment type="cofactor">
    <cofactor evidence="1 8">
        <name>Mg(2+)</name>
        <dbReference type="ChEBI" id="CHEBI:18420"/>
    </cofactor>
</comment>
<evidence type="ECO:0000256" key="3">
    <source>
        <dbReference type="ARBA" id="ARBA00022722"/>
    </source>
</evidence>
<evidence type="ECO:0000256" key="2">
    <source>
        <dbReference type="ARBA" id="ARBA00022649"/>
    </source>
</evidence>
<comment type="similarity">
    <text evidence="7 8">Belongs to the PINc/VapC protein family.</text>
</comment>
<evidence type="ECO:0000256" key="5">
    <source>
        <dbReference type="ARBA" id="ARBA00022801"/>
    </source>
</evidence>
<dbReference type="AlphaFoldDB" id="A0A937CMN4"/>
<dbReference type="PANTHER" id="PTHR33653:SF1">
    <property type="entry name" value="RIBONUCLEASE VAPC2"/>
    <property type="match status" value="1"/>
</dbReference>
<evidence type="ECO:0000256" key="6">
    <source>
        <dbReference type="ARBA" id="ARBA00022842"/>
    </source>
</evidence>
<dbReference type="GO" id="GO:0090729">
    <property type="term" value="F:toxin activity"/>
    <property type="evidence" value="ECO:0007669"/>
    <property type="project" value="UniProtKB-KW"/>
</dbReference>
<dbReference type="PANTHER" id="PTHR33653">
    <property type="entry name" value="RIBONUCLEASE VAPC2"/>
    <property type="match status" value="1"/>
</dbReference>
<dbReference type="InterPro" id="IPR029060">
    <property type="entry name" value="PIN-like_dom_sf"/>
</dbReference>
<gene>
    <name evidence="8" type="primary">vapC</name>
    <name evidence="10" type="ORF">JJB09_21150</name>
</gene>
<dbReference type="Gene3D" id="3.40.50.1010">
    <property type="entry name" value="5'-nuclease"/>
    <property type="match status" value="1"/>
</dbReference>
<evidence type="ECO:0000256" key="1">
    <source>
        <dbReference type="ARBA" id="ARBA00001946"/>
    </source>
</evidence>